<proteinExistence type="predicted"/>
<keyword evidence="1" id="KW-1133">Transmembrane helix</keyword>
<feature type="transmembrane region" description="Helical" evidence="1">
    <location>
        <begin position="281"/>
        <end position="299"/>
    </location>
</feature>
<comment type="caution">
    <text evidence="2">The sequence shown here is derived from an EMBL/GenBank/DDBJ whole genome shotgun (WGS) entry which is preliminary data.</text>
</comment>
<dbReference type="AlphaFoldDB" id="A0A429XWK9"/>
<feature type="transmembrane region" description="Helical" evidence="1">
    <location>
        <begin position="87"/>
        <end position="110"/>
    </location>
</feature>
<keyword evidence="1" id="KW-0472">Membrane</keyword>
<evidence type="ECO:0000256" key="1">
    <source>
        <dbReference type="SAM" id="Phobius"/>
    </source>
</evidence>
<feature type="transmembrane region" description="Helical" evidence="1">
    <location>
        <begin position="54"/>
        <end position="75"/>
    </location>
</feature>
<accession>A0A429XWK9</accession>
<feature type="transmembrane region" description="Helical" evidence="1">
    <location>
        <begin position="156"/>
        <end position="174"/>
    </location>
</feature>
<protein>
    <submittedName>
        <fullName evidence="2">Uncharacterized protein</fullName>
    </submittedName>
</protein>
<feature type="transmembrane region" description="Helical" evidence="1">
    <location>
        <begin position="214"/>
        <end position="233"/>
    </location>
</feature>
<reference evidence="2" key="1">
    <citation type="submission" date="2018-12" db="EMBL/GenBank/DDBJ databases">
        <authorList>
            <person name="Sun L."/>
            <person name="Chen Z."/>
        </authorList>
    </citation>
    <scope>NUCLEOTIDE SEQUENCE [LARGE SCALE GENOMIC DNA]</scope>
    <source>
        <strain evidence="2">3-2-2</strain>
    </source>
</reference>
<dbReference type="EMBL" id="QYTV02000007">
    <property type="protein sequence ID" value="RST72772.1"/>
    <property type="molecule type" value="Genomic_DNA"/>
</dbReference>
<sequence length="344" mass="39165">MVFILFALAVILNLAFYRKKIYMNTGFMAVIMTLGIINFGVLHWPVNHSVINTMLYYATFFLWLIFWMNMLVTLANRSFVDRHFNSTINRFTIGTWVAGTSIIVVLTTFTGTANHIWLVMLALSNIFLWFGYLGLSLYTFWVGLTEWKNTILSGNLFLTTVSTQSIAIMLPTVFPELDGGFTLLIICLGLILYIVSFLFILSHFLINHWNATNCIFHGALSISGVALLYNKLIPMAYAIGFWTVVFAVLIIVEIIELIIFITKLKKHPIPDVLFKSNISHWSRLFTFGMFFTFTSLIEFKPGIMLVVKNSLLSALFVTIFCLLFVELISLAKLRAGNIKILKRG</sequence>
<organism evidence="2 3">
    <name type="scientific">Siminovitchia acidinfaciens</name>
    <dbReference type="NCBI Taxonomy" id="2321395"/>
    <lineage>
        <taxon>Bacteria</taxon>
        <taxon>Bacillati</taxon>
        <taxon>Bacillota</taxon>
        <taxon>Bacilli</taxon>
        <taxon>Bacillales</taxon>
        <taxon>Bacillaceae</taxon>
        <taxon>Siminovitchia</taxon>
    </lineage>
</organism>
<evidence type="ECO:0000313" key="3">
    <source>
        <dbReference type="Proteomes" id="UP000287156"/>
    </source>
</evidence>
<feature type="transmembrane region" description="Helical" evidence="1">
    <location>
        <begin position="116"/>
        <end position="144"/>
    </location>
</feature>
<feature type="transmembrane region" description="Helical" evidence="1">
    <location>
        <begin position="311"/>
        <end position="333"/>
    </location>
</feature>
<gene>
    <name evidence="2" type="ORF">D4T97_015245</name>
</gene>
<dbReference type="Proteomes" id="UP000287156">
    <property type="component" value="Unassembled WGS sequence"/>
</dbReference>
<dbReference type="OrthoDB" id="2734473at2"/>
<feature type="transmembrane region" description="Helical" evidence="1">
    <location>
        <begin position="239"/>
        <end position="261"/>
    </location>
</feature>
<keyword evidence="1" id="KW-0812">Transmembrane</keyword>
<keyword evidence="3" id="KW-1185">Reference proteome</keyword>
<feature type="transmembrane region" description="Helical" evidence="1">
    <location>
        <begin position="21"/>
        <end position="42"/>
    </location>
</feature>
<evidence type="ECO:0000313" key="2">
    <source>
        <dbReference type="EMBL" id="RST72772.1"/>
    </source>
</evidence>
<dbReference type="RefSeq" id="WP_126051617.1">
    <property type="nucleotide sequence ID" value="NZ_QYTV02000007.1"/>
</dbReference>
<feature type="transmembrane region" description="Helical" evidence="1">
    <location>
        <begin position="180"/>
        <end position="202"/>
    </location>
</feature>
<name>A0A429XWK9_9BACI</name>